<dbReference type="AlphaFoldDB" id="A0A656QFA3"/>
<dbReference type="Proteomes" id="UP000027451">
    <property type="component" value="Unassembled WGS sequence"/>
</dbReference>
<evidence type="ECO:0000313" key="2">
    <source>
        <dbReference type="EMBL" id="KDR25942.1"/>
    </source>
</evidence>
<evidence type="ECO:0000259" key="1">
    <source>
        <dbReference type="Pfam" id="PF01507"/>
    </source>
</evidence>
<dbReference type="RefSeq" id="WP_174447758.1">
    <property type="nucleotide sequence ID" value="NZ_JFHD01000040.1"/>
</dbReference>
<comment type="caution">
    <text evidence="2">The sequence shown here is derived from an EMBL/GenBank/DDBJ whole genome shotgun (WGS) entry which is preliminary data.</text>
</comment>
<dbReference type="PANTHER" id="PTHR43196:SF2">
    <property type="entry name" value="PHOSPHOADENOSINE PHOSPHOSULFATE REDUCTASE"/>
    <property type="match status" value="1"/>
</dbReference>
<proteinExistence type="predicted"/>
<dbReference type="Gene3D" id="3.40.50.620">
    <property type="entry name" value="HUPs"/>
    <property type="match status" value="1"/>
</dbReference>
<dbReference type="GO" id="GO:0003824">
    <property type="term" value="F:catalytic activity"/>
    <property type="evidence" value="ECO:0007669"/>
    <property type="project" value="InterPro"/>
</dbReference>
<dbReference type="Pfam" id="PF01507">
    <property type="entry name" value="PAPS_reduct"/>
    <property type="match status" value="1"/>
</dbReference>
<accession>A0A656QFA3</accession>
<dbReference type="InterPro" id="IPR014729">
    <property type="entry name" value="Rossmann-like_a/b/a_fold"/>
</dbReference>
<dbReference type="PANTHER" id="PTHR43196">
    <property type="entry name" value="SULFATE ADENYLYLTRANSFERASE SUBUNIT 2"/>
    <property type="match status" value="1"/>
</dbReference>
<dbReference type="EMBL" id="JFHD01000040">
    <property type="protein sequence ID" value="KDR25942.1"/>
    <property type="molecule type" value="Genomic_DNA"/>
</dbReference>
<dbReference type="InterPro" id="IPR002500">
    <property type="entry name" value="PAPS_reduct_dom"/>
</dbReference>
<dbReference type="InterPro" id="IPR050128">
    <property type="entry name" value="Sulfate_adenylyltrnsfr_sub2"/>
</dbReference>
<reference evidence="2 3" key="1">
    <citation type="submission" date="2014-03" db="EMBL/GenBank/DDBJ databases">
        <title>Draft Genome Sequences of Four Burkholderia Strains.</title>
        <authorList>
            <person name="Liu X.Y."/>
            <person name="Li C.X."/>
            <person name="Xu J.H."/>
        </authorList>
    </citation>
    <scope>NUCLEOTIDE SEQUENCE [LARGE SCALE GENOMIC DNA]</scope>
    <source>
        <strain evidence="2 3">OP-1</strain>
    </source>
</reference>
<feature type="domain" description="Phosphoadenosine phosphosulphate reductase" evidence="1">
    <location>
        <begin position="6"/>
        <end position="223"/>
    </location>
</feature>
<gene>
    <name evidence="2" type="ORF">BG60_26260</name>
</gene>
<organism evidence="2 3">
    <name type="scientific">Caballeronia zhejiangensis</name>
    <dbReference type="NCBI Taxonomy" id="871203"/>
    <lineage>
        <taxon>Bacteria</taxon>
        <taxon>Pseudomonadati</taxon>
        <taxon>Pseudomonadota</taxon>
        <taxon>Betaproteobacteria</taxon>
        <taxon>Burkholderiales</taxon>
        <taxon>Burkholderiaceae</taxon>
        <taxon>Caballeronia</taxon>
    </lineage>
</organism>
<sequence length="325" mass="37188">MSIEHNIVSVSGGKDSTALLLLAMERCTENLQAVFADTGHEHAQTYEYIEYLNDKVFPIRRIKADFSRQIAAKAEFIATKWREQGIPEEKVLRALDVMKPTGNPFLDLCIWKGRFPSTKARFCSEELKRNPIIAQVQRPLLEAGDDVVSWQGVRRDESENRRNLPERECKEVDNESGAELWNFRPILDWTVDDVFAMHRKHGIEPNPLYRQGMGRVGCMPCIHARKDELLEIGLRFPEEIDRVMEWEKIVGEASKRDMATFFATARLSGPQATSDSAEISLERHGVWQAIEWAKTSRGGRQYDIFRVQGEQETGPLCTSIYGLCE</sequence>
<dbReference type="SUPFAM" id="SSF52402">
    <property type="entry name" value="Adenine nucleotide alpha hydrolases-like"/>
    <property type="match status" value="1"/>
</dbReference>
<protein>
    <recommendedName>
        <fullName evidence="1">Phosphoadenosine phosphosulphate reductase domain-containing protein</fullName>
    </recommendedName>
</protein>
<keyword evidence="3" id="KW-1185">Reference proteome</keyword>
<evidence type="ECO:0000313" key="3">
    <source>
        <dbReference type="Proteomes" id="UP000027451"/>
    </source>
</evidence>
<name>A0A656QFA3_9BURK</name>